<dbReference type="RefSeq" id="WP_008787361.1">
    <property type="nucleotide sequence ID" value="NZ_AKCB01000001.1"/>
</dbReference>
<keyword evidence="4" id="KW-1185">Reference proteome</keyword>
<reference evidence="3 4" key="1">
    <citation type="submission" date="2010-12" db="EMBL/GenBank/DDBJ databases">
        <title>The Genome Sequence of Coprobacillus sp. strain 29_1.</title>
        <authorList>
            <consortium name="The Broad Institute Genome Sequencing Platform"/>
            <person name="Earl A."/>
            <person name="Ward D."/>
            <person name="Feldgarden M."/>
            <person name="Gevers D."/>
            <person name="Daigneault M."/>
            <person name="Sibley C.D."/>
            <person name="White A."/>
            <person name="Strauss J."/>
            <person name="Allen-Vercoe E."/>
            <person name="Young S.K."/>
            <person name="Zeng Q."/>
            <person name="Gargeya S."/>
            <person name="Fitzgerald M."/>
            <person name="Haas B."/>
            <person name="Abouelleil A."/>
            <person name="Alvarado L."/>
            <person name="Arachchi H.M."/>
            <person name="Berlin A."/>
            <person name="Brown A."/>
            <person name="Chapman S.B."/>
            <person name="Chen Z."/>
            <person name="Dunbar C."/>
            <person name="Freedman E."/>
            <person name="Gearin G."/>
            <person name="Gellesch M."/>
            <person name="Goldberg J."/>
            <person name="Griggs A."/>
            <person name="Gujja S."/>
            <person name="Heilman E."/>
            <person name="Heiman D."/>
            <person name="Howarth C."/>
            <person name="Larson L."/>
            <person name="Lui A."/>
            <person name="MacDonald P.J.P."/>
            <person name="Mehta T."/>
            <person name="Montmayeur A."/>
            <person name="Murphy C."/>
            <person name="Neiman D."/>
            <person name="Pearson M."/>
            <person name="Priest M."/>
            <person name="Roberts A."/>
            <person name="Saif S."/>
            <person name="Shea T."/>
            <person name="Shenoy N."/>
            <person name="Sisk P."/>
            <person name="Stolte C."/>
            <person name="Sykes S."/>
            <person name="White J."/>
            <person name="Yandava C."/>
            <person name="Nusbaum C."/>
            <person name="Birren B."/>
        </authorList>
    </citation>
    <scope>NUCLEOTIDE SEQUENCE [LARGE SCALE GENOMIC DNA]</scope>
    <source>
        <strain evidence="3 4">29_1</strain>
    </source>
</reference>
<proteinExistence type="inferred from homology"/>
<sequence>MAFPKDFLWGGATAANQYEGGWNEDGKGISTSDCCTRGSRTKPREVTYKTKEGKIESQMMFDLNAPKGAIFGSFEGYDYPSYTATDFYHHYAEDIALFAEMGFKMFRMSINWTRIFPNGYDDEPNEKGLEFYDHVFDELYKYGIEPLVTLSHYETPVGLTNKWGSWADRRTIDCFVKYATTCFKRYKGKVKYWLTFNEINCIGFGGWMAAGLPTCDPQIIANATRNQLLASALAVKAAHTIDENMMVGNMIGYGTAYPYTCHPDDSMKQRKMQQGVDFYTDVQARGYYPSSQLKKYEREGIVLELTDQDKQTLKEGTIDFITFSYYMSSCVSADPEVEKNQGGNMMFGVKNPYLKASDWGWQIDPVGLRIALNDFYSKYQLPLMIVENGLGAVDKVEADGSIHDSYRIDYLRAHIEQMDKAINEDDVNLIGYTPWGCIDLVSASTGEMEKRYGFIYVDYQDDGTGVGKRSRKDSFYWYQKVIASDGEDLR</sequence>
<dbReference type="InterPro" id="IPR033132">
    <property type="entry name" value="GH_1_N_CS"/>
</dbReference>
<dbReference type="HOGENOM" id="CLU_001859_0_2_9"/>
<dbReference type="SUPFAM" id="SSF51445">
    <property type="entry name" value="(Trans)glycosidases"/>
    <property type="match status" value="1"/>
</dbReference>
<dbReference type="PANTHER" id="PTHR10353:SF122">
    <property type="entry name" value="6-PHOSPHO-BETA-GLUCOSIDASE ASCB-RELATED"/>
    <property type="match status" value="1"/>
</dbReference>
<dbReference type="GO" id="GO:0008422">
    <property type="term" value="F:beta-glucosidase activity"/>
    <property type="evidence" value="ECO:0007669"/>
    <property type="project" value="TreeGrafter"/>
</dbReference>
<evidence type="ECO:0000256" key="2">
    <source>
        <dbReference type="RuleBase" id="RU003690"/>
    </source>
</evidence>
<dbReference type="InterPro" id="IPR017853">
    <property type="entry name" value="GH"/>
</dbReference>
<dbReference type="GO" id="GO:0005829">
    <property type="term" value="C:cytosol"/>
    <property type="evidence" value="ECO:0007669"/>
    <property type="project" value="TreeGrafter"/>
</dbReference>
<dbReference type="Pfam" id="PF00232">
    <property type="entry name" value="Glyco_hydro_1"/>
    <property type="match status" value="2"/>
</dbReference>
<dbReference type="PRINTS" id="PR00131">
    <property type="entry name" value="GLHYDRLASE1"/>
</dbReference>
<dbReference type="InterPro" id="IPR001360">
    <property type="entry name" value="Glyco_hydro_1"/>
</dbReference>
<dbReference type="Proteomes" id="UP000003157">
    <property type="component" value="Unassembled WGS sequence"/>
</dbReference>
<evidence type="ECO:0000256" key="1">
    <source>
        <dbReference type="ARBA" id="ARBA00023295"/>
    </source>
</evidence>
<comment type="similarity">
    <text evidence="2">Belongs to the glycosyl hydrolase 1 family.</text>
</comment>
<evidence type="ECO:0000313" key="3">
    <source>
        <dbReference type="EMBL" id="EFW06696.1"/>
    </source>
</evidence>
<dbReference type="PANTHER" id="PTHR10353">
    <property type="entry name" value="GLYCOSYL HYDROLASE"/>
    <property type="match status" value="1"/>
</dbReference>
<name>E7G645_9FIRM</name>
<keyword evidence="3" id="KW-0378">Hydrolase</keyword>
<dbReference type="GO" id="GO:0016052">
    <property type="term" value="P:carbohydrate catabolic process"/>
    <property type="evidence" value="ECO:0007669"/>
    <property type="project" value="TreeGrafter"/>
</dbReference>
<dbReference type="eggNOG" id="COG2723">
    <property type="taxonomic scope" value="Bacteria"/>
</dbReference>
<dbReference type="OrthoDB" id="9765195at2"/>
<dbReference type="STRING" id="100884.GCA_000269565_01467"/>
<dbReference type="PROSITE" id="PS00653">
    <property type="entry name" value="GLYCOSYL_HYDROL_F1_2"/>
    <property type="match status" value="1"/>
</dbReference>
<gene>
    <name evidence="3" type="ORF">HMPREF9488_00233</name>
</gene>
<dbReference type="Gene3D" id="3.20.20.80">
    <property type="entry name" value="Glycosidases"/>
    <property type="match status" value="1"/>
</dbReference>
<dbReference type="GeneID" id="78229342"/>
<accession>E7G645</accession>
<dbReference type="AlphaFoldDB" id="E7G645"/>
<dbReference type="EMBL" id="ADKX01000001">
    <property type="protein sequence ID" value="EFW06696.1"/>
    <property type="molecule type" value="Genomic_DNA"/>
</dbReference>
<comment type="caution">
    <text evidence="3">The sequence shown here is derived from an EMBL/GenBank/DDBJ whole genome shotgun (WGS) entry which is preliminary data.</text>
</comment>
<keyword evidence="1" id="KW-0326">Glycosidase</keyword>
<organism evidence="3 4">
    <name type="scientific">Coprobacillus cateniformis</name>
    <dbReference type="NCBI Taxonomy" id="100884"/>
    <lineage>
        <taxon>Bacteria</taxon>
        <taxon>Bacillati</taxon>
        <taxon>Bacillota</taxon>
        <taxon>Erysipelotrichia</taxon>
        <taxon>Erysipelotrichales</taxon>
        <taxon>Coprobacillaceae</taxon>
        <taxon>Coprobacillus</taxon>
    </lineage>
</organism>
<evidence type="ECO:0000313" key="4">
    <source>
        <dbReference type="Proteomes" id="UP000003157"/>
    </source>
</evidence>
<protein>
    <submittedName>
        <fullName evidence="3">Glycoside hydrolase, family 1</fullName>
    </submittedName>
</protein>